<dbReference type="AlphaFoldDB" id="A0A0E9WTI1"/>
<accession>A0A0E9WTI1</accession>
<reference evidence="1" key="2">
    <citation type="journal article" date="2015" name="Fish Shellfish Immunol.">
        <title>Early steps in the European eel (Anguilla anguilla)-Vibrio vulnificus interaction in the gills: Role of the RtxA13 toxin.</title>
        <authorList>
            <person name="Callol A."/>
            <person name="Pajuelo D."/>
            <person name="Ebbesson L."/>
            <person name="Teles M."/>
            <person name="MacKenzie S."/>
            <person name="Amaro C."/>
        </authorList>
    </citation>
    <scope>NUCLEOTIDE SEQUENCE</scope>
</reference>
<organism evidence="1">
    <name type="scientific">Anguilla anguilla</name>
    <name type="common">European freshwater eel</name>
    <name type="synonym">Muraena anguilla</name>
    <dbReference type="NCBI Taxonomy" id="7936"/>
    <lineage>
        <taxon>Eukaryota</taxon>
        <taxon>Metazoa</taxon>
        <taxon>Chordata</taxon>
        <taxon>Craniata</taxon>
        <taxon>Vertebrata</taxon>
        <taxon>Euteleostomi</taxon>
        <taxon>Actinopterygii</taxon>
        <taxon>Neopterygii</taxon>
        <taxon>Teleostei</taxon>
        <taxon>Anguilliformes</taxon>
        <taxon>Anguillidae</taxon>
        <taxon>Anguilla</taxon>
    </lineage>
</organism>
<sequence>MYTVCMGNKCQRGRMLFRVFFSQGRTCHSTGNAKLHLFCLCHLQTSSKRRAHFLLHFFKMLHTNLQYCKVWWL</sequence>
<name>A0A0E9WTI1_ANGAN</name>
<proteinExistence type="predicted"/>
<evidence type="ECO:0000313" key="1">
    <source>
        <dbReference type="EMBL" id="JAH93591.1"/>
    </source>
</evidence>
<reference evidence="1" key="1">
    <citation type="submission" date="2014-11" db="EMBL/GenBank/DDBJ databases">
        <authorList>
            <person name="Amaro Gonzalez C."/>
        </authorList>
    </citation>
    <scope>NUCLEOTIDE SEQUENCE</scope>
</reference>
<protein>
    <submittedName>
        <fullName evidence="1">Uncharacterized protein</fullName>
    </submittedName>
</protein>
<dbReference type="EMBL" id="GBXM01014986">
    <property type="protein sequence ID" value="JAH93591.1"/>
    <property type="molecule type" value="Transcribed_RNA"/>
</dbReference>